<evidence type="ECO:0000313" key="4">
    <source>
        <dbReference type="Proteomes" id="UP000282195"/>
    </source>
</evidence>
<name>A0A387FV55_9HYPH</name>
<dbReference type="SUPFAM" id="SSF47090">
    <property type="entry name" value="PGBD-like"/>
    <property type="match status" value="1"/>
</dbReference>
<dbReference type="InterPro" id="IPR038765">
    <property type="entry name" value="Papain-like_cys_pep_sf"/>
</dbReference>
<evidence type="ECO:0000259" key="2">
    <source>
        <dbReference type="Pfam" id="PF01471"/>
    </source>
</evidence>
<dbReference type="Proteomes" id="UP000282195">
    <property type="component" value="Plasmid pRCCGE525c"/>
</dbReference>
<keyword evidence="4" id="KW-1185">Reference proteome</keyword>
<accession>A0A387FV55</accession>
<reference evidence="3 4" key="1">
    <citation type="submission" date="2018-10" db="EMBL/GenBank/DDBJ databases">
        <title>Rhizobium etli, R. leguminosarum and a new Rhizobium genospecies from Phaseolus dumosus.</title>
        <authorList>
            <person name="Ramirez-Puebla S.T."/>
            <person name="Rogel-Hernandez M.A."/>
            <person name="Guerrero G."/>
            <person name="Ormeno-Orrillo E."/>
            <person name="Martinez-Romero J.C."/>
            <person name="Negrete-Yankelevich S."/>
            <person name="Martinez-Romero E."/>
        </authorList>
    </citation>
    <scope>NUCLEOTIDE SEQUENCE [LARGE SCALE GENOMIC DNA]</scope>
    <source>
        <strain evidence="3 4">CCGE525</strain>
        <plasmid evidence="4">prccge525c</plasmid>
    </source>
</reference>
<gene>
    <name evidence="3" type="ORF">CCGE525_27160</name>
</gene>
<evidence type="ECO:0000313" key="3">
    <source>
        <dbReference type="EMBL" id="AYG62458.1"/>
    </source>
</evidence>
<dbReference type="KEGG" id="rjg:CCGE525_27160"/>
<dbReference type="EMBL" id="CP032695">
    <property type="protein sequence ID" value="AYG62458.1"/>
    <property type="molecule type" value="Genomic_DNA"/>
</dbReference>
<protein>
    <recommendedName>
        <fullName evidence="2">Peptidoglycan binding-like domain-containing protein</fullName>
    </recommendedName>
</protein>
<dbReference type="OrthoDB" id="482757at2"/>
<dbReference type="AlphaFoldDB" id="A0A387FV55"/>
<sequence>MEGVMLGDEILKKAADHLGEKYVLGAHAPLANASWHGPWDCAEYCSWLAYQTYGIIFGCGSNDLQDADPYSGYWANEAQSSSRQVPVSVATGTPGAFLIRKPVNSPVKRIGHVAIAIGDGRVYEAAGAQYGVRIGPTAGRRWDLGVLLPGVDYSQGPANNTNGGDGAATILILRQQQEPIFDDHVVELQIALKNKGVDPGKVDGLFGPATEAAVYSFQATAGLVADGEIGPQTGAALGLPYWPEETPSLDGNENGGSAGNNHTSTPMALQTDDFGAIVMDSTSYSNIKNEYQRLFATCVVQDKRDEISELTRRIANNRSRYESFITTLKGKPAENMPWFFVALLHAMEASGDVGVFKTHLHNGDPLTAPTFHVPKGRPAPDRSNFSWEESAQDALTYEGYTDQSDWSLSRILYLFEKFNGMGPRRKRHATAYLWSYSNYYKRGKYIGDGVWSNDAVSKQPGAAVILKQLANDGVVTL</sequence>
<dbReference type="SUPFAM" id="SSF54001">
    <property type="entry name" value="Cysteine proteinases"/>
    <property type="match status" value="1"/>
</dbReference>
<evidence type="ECO:0000256" key="1">
    <source>
        <dbReference type="SAM" id="MobiDB-lite"/>
    </source>
</evidence>
<dbReference type="InterPro" id="IPR002477">
    <property type="entry name" value="Peptidoglycan-bd-like"/>
</dbReference>
<dbReference type="InterPro" id="IPR036366">
    <property type="entry name" value="PGBDSf"/>
</dbReference>
<dbReference type="InterPro" id="IPR036365">
    <property type="entry name" value="PGBD-like_sf"/>
</dbReference>
<dbReference type="Gene3D" id="1.10.101.10">
    <property type="entry name" value="PGBD-like superfamily/PGBD"/>
    <property type="match status" value="1"/>
</dbReference>
<dbReference type="Gene3D" id="3.90.1720.10">
    <property type="entry name" value="endopeptidase domain like (from Nostoc punctiforme)"/>
    <property type="match status" value="1"/>
</dbReference>
<geneLocation type="plasmid" evidence="4">
    <name>prccge525c</name>
</geneLocation>
<dbReference type="Pfam" id="PF01471">
    <property type="entry name" value="PG_binding_1"/>
    <property type="match status" value="1"/>
</dbReference>
<organism evidence="3 4">
    <name type="scientific">Rhizobium jaguaris</name>
    <dbReference type="NCBI Taxonomy" id="1312183"/>
    <lineage>
        <taxon>Bacteria</taxon>
        <taxon>Pseudomonadati</taxon>
        <taxon>Pseudomonadota</taxon>
        <taxon>Alphaproteobacteria</taxon>
        <taxon>Hyphomicrobiales</taxon>
        <taxon>Rhizobiaceae</taxon>
        <taxon>Rhizobium/Agrobacterium group</taxon>
        <taxon>Rhizobium</taxon>
    </lineage>
</organism>
<feature type="region of interest" description="Disordered" evidence="1">
    <location>
        <begin position="245"/>
        <end position="265"/>
    </location>
</feature>
<feature type="domain" description="Peptidoglycan binding-like" evidence="2">
    <location>
        <begin position="184"/>
        <end position="237"/>
    </location>
</feature>
<proteinExistence type="predicted"/>
<keyword evidence="3" id="KW-0614">Plasmid</keyword>